<comment type="caution">
    <text evidence="1">The sequence shown here is derived from an EMBL/GenBank/DDBJ whole genome shotgun (WGS) entry which is preliminary data.</text>
</comment>
<reference evidence="1" key="1">
    <citation type="submission" date="2021-02" db="EMBL/GenBank/DDBJ databases">
        <title>First Annotated Genome of the Yellow-green Alga Tribonema minus.</title>
        <authorList>
            <person name="Mahan K.M."/>
        </authorList>
    </citation>
    <scope>NUCLEOTIDE SEQUENCE</scope>
    <source>
        <strain evidence="1">UTEX B ZZ1240</strain>
    </source>
</reference>
<keyword evidence="2" id="KW-1185">Reference proteome</keyword>
<protein>
    <submittedName>
        <fullName evidence="1">Putative methyltransferase-domain-containing protein</fullName>
    </submittedName>
</protein>
<dbReference type="AlphaFoldDB" id="A0A836CJX9"/>
<dbReference type="EMBL" id="JAFCMP010000079">
    <property type="protein sequence ID" value="KAG5188048.1"/>
    <property type="molecule type" value="Genomic_DNA"/>
</dbReference>
<organism evidence="1 2">
    <name type="scientific">Tribonema minus</name>
    <dbReference type="NCBI Taxonomy" id="303371"/>
    <lineage>
        <taxon>Eukaryota</taxon>
        <taxon>Sar</taxon>
        <taxon>Stramenopiles</taxon>
        <taxon>Ochrophyta</taxon>
        <taxon>PX clade</taxon>
        <taxon>Xanthophyceae</taxon>
        <taxon>Tribonematales</taxon>
        <taxon>Tribonemataceae</taxon>
        <taxon>Tribonema</taxon>
    </lineage>
</organism>
<keyword evidence="1" id="KW-0489">Methyltransferase</keyword>
<dbReference type="PANTHER" id="PTHR14614:SF123">
    <property type="entry name" value="OS04G0645500 PROTEIN"/>
    <property type="match status" value="1"/>
</dbReference>
<dbReference type="InterPro" id="IPR029063">
    <property type="entry name" value="SAM-dependent_MTases_sf"/>
</dbReference>
<dbReference type="OrthoDB" id="413520at2759"/>
<dbReference type="SUPFAM" id="SSF53335">
    <property type="entry name" value="S-adenosyl-L-methionine-dependent methyltransferases"/>
    <property type="match status" value="1"/>
</dbReference>
<accession>A0A836CJX9</accession>
<sequence length="240" mass="25228">MCVQTHTALAALAYTCLHPGAYVPVVAFSAGACWAGTIVWQAALDLSDYLSRHHAGQLAGGATVVELGCGIGVPGMVAHLLGASAVLTEQAELLGLLRRNLAANFGVAHASASQVSSRRRTAPFISAAQLDWATDDPRALLRDHFEGAHPDFILSADCIYEPLYGESWKALVTALRGLCGPHTRALVCVERRTADGINGFLDAARGAGLEVTLPHASGASGVPIELYEMRQPPRHGGSDR</sequence>
<dbReference type="Proteomes" id="UP000664859">
    <property type="component" value="Unassembled WGS sequence"/>
</dbReference>
<dbReference type="InterPro" id="IPR019410">
    <property type="entry name" value="Methyltransf_16"/>
</dbReference>
<name>A0A836CJX9_9STRA</name>
<gene>
    <name evidence="1" type="ORF">JKP88DRAFT_198007</name>
</gene>
<evidence type="ECO:0000313" key="1">
    <source>
        <dbReference type="EMBL" id="KAG5188048.1"/>
    </source>
</evidence>
<dbReference type="GO" id="GO:0032259">
    <property type="term" value="P:methylation"/>
    <property type="evidence" value="ECO:0007669"/>
    <property type="project" value="UniProtKB-KW"/>
</dbReference>
<dbReference type="PANTHER" id="PTHR14614">
    <property type="entry name" value="HEPATOCELLULAR CARCINOMA-ASSOCIATED ANTIGEN"/>
    <property type="match status" value="1"/>
</dbReference>
<dbReference type="Gene3D" id="3.40.50.150">
    <property type="entry name" value="Vaccinia Virus protein VP39"/>
    <property type="match status" value="1"/>
</dbReference>
<keyword evidence="1" id="KW-0808">Transferase</keyword>
<evidence type="ECO:0000313" key="2">
    <source>
        <dbReference type="Proteomes" id="UP000664859"/>
    </source>
</evidence>
<dbReference type="GO" id="GO:0008168">
    <property type="term" value="F:methyltransferase activity"/>
    <property type="evidence" value="ECO:0007669"/>
    <property type="project" value="UniProtKB-KW"/>
</dbReference>
<dbReference type="Pfam" id="PF10294">
    <property type="entry name" value="Methyltransf_16"/>
    <property type="match status" value="1"/>
</dbReference>
<proteinExistence type="predicted"/>